<dbReference type="AlphaFoldDB" id="A0AAQ2ZEU7"/>
<dbReference type="SUPFAM" id="SSF53187">
    <property type="entry name" value="Zn-dependent exopeptidases"/>
    <property type="match status" value="1"/>
</dbReference>
<comment type="similarity">
    <text evidence="1 6">Belongs to the peptidase M42 family.</text>
</comment>
<dbReference type="PIRSF" id="PIRSF001123">
    <property type="entry name" value="PepA_GA"/>
    <property type="match status" value="1"/>
</dbReference>
<evidence type="ECO:0000313" key="10">
    <source>
        <dbReference type="Proteomes" id="UP000294726"/>
    </source>
</evidence>
<feature type="binding site" evidence="8">
    <location>
        <position position="238"/>
    </location>
    <ligand>
        <name>Zn(2+)</name>
        <dbReference type="ChEBI" id="CHEBI:29105"/>
        <label>1</label>
    </ligand>
</feature>
<protein>
    <recommendedName>
        <fullName evidence="11">M42 family peptidase</fullName>
    </recommendedName>
</protein>
<dbReference type="PANTHER" id="PTHR32481">
    <property type="entry name" value="AMINOPEPTIDASE"/>
    <property type="match status" value="1"/>
</dbReference>
<dbReference type="Gene3D" id="2.40.30.40">
    <property type="entry name" value="Peptidase M42, domain 2"/>
    <property type="match status" value="1"/>
</dbReference>
<evidence type="ECO:0000256" key="7">
    <source>
        <dbReference type="PIRSR" id="PIRSR001123-1"/>
    </source>
</evidence>
<organism evidence="9 10">
    <name type="scientific">Oenococcus oeni</name>
    <name type="common">Leuconostoc oenos</name>
    <dbReference type="NCBI Taxonomy" id="1247"/>
    <lineage>
        <taxon>Bacteria</taxon>
        <taxon>Bacillati</taxon>
        <taxon>Bacillota</taxon>
        <taxon>Bacilli</taxon>
        <taxon>Lactobacillales</taxon>
        <taxon>Lactobacillaceae</taxon>
        <taxon>Oenococcus</taxon>
    </lineage>
</organism>
<dbReference type="Pfam" id="PF05343">
    <property type="entry name" value="Peptidase_M42"/>
    <property type="match status" value="1"/>
</dbReference>
<reference evidence="9 10" key="1">
    <citation type="submission" date="2018-08" db="EMBL/GenBank/DDBJ databases">
        <authorList>
            <person name="Lorentzen P. G. S. M."/>
        </authorList>
    </citation>
    <scope>NUCLEOTIDE SEQUENCE [LARGE SCALE GENOMIC DNA]</scope>
    <source>
        <strain evidence="9 10">CRBO_1381</strain>
    </source>
</reference>
<evidence type="ECO:0000313" key="9">
    <source>
        <dbReference type="EMBL" id="VDB98811.1"/>
    </source>
</evidence>
<evidence type="ECO:0008006" key="11">
    <source>
        <dbReference type="Google" id="ProtNLM"/>
    </source>
</evidence>
<dbReference type="GO" id="GO:0004177">
    <property type="term" value="F:aminopeptidase activity"/>
    <property type="evidence" value="ECO:0007669"/>
    <property type="project" value="UniProtKB-UniRule"/>
</dbReference>
<feature type="binding site" evidence="8">
    <location>
        <position position="216"/>
    </location>
    <ligand>
        <name>Zn(2+)</name>
        <dbReference type="ChEBI" id="CHEBI:29105"/>
        <label>2</label>
    </ligand>
</feature>
<keyword evidence="5" id="KW-0378">Hydrolase</keyword>
<proteinExistence type="inferred from homology"/>
<feature type="binding site" evidence="8">
    <location>
        <position position="183"/>
    </location>
    <ligand>
        <name>Zn(2+)</name>
        <dbReference type="ChEBI" id="CHEBI:29105"/>
        <label>1</label>
    </ligand>
</feature>
<dbReference type="Gene3D" id="3.40.630.10">
    <property type="entry name" value="Zn peptidases"/>
    <property type="match status" value="1"/>
</dbReference>
<sequence length="362" mass="39853">MEDKDQIDLIKDFSNANGAPGFEQEVANLFINKTSSKSNADIDGIFNSYASLKSNTGHRPVVQLDAHADAVGFIVQAVRPNGLLKFVALGGWIPTNVPAMKVRVRNKRGEYVTGVVATKPPHFMTDFEKKALPVISDMSIDIGSLSREETINEFEIDTGCPIVPDVECEYNPKNKMFFGKDFDNRLGAAALVNMIDNLDSLPLSVDVVAALSTQEEVGLRGVHATTRKIAPDLGIVFEGCPCDDTFYPDWLAQTGLKRGPMLRDMDTSFIANPIFENFADAIANEYQIPHTRSVRTGGGVNGSVVEYYEGAPTIVVGIPVRYEHTAYNWANLEDFQNAVKLVTKIIEKMDMVTIKSFRGQTH</sequence>
<dbReference type="InterPro" id="IPR023367">
    <property type="entry name" value="Peptidase_M42_dom2"/>
</dbReference>
<dbReference type="EMBL" id="LR031358">
    <property type="protein sequence ID" value="VDB98811.1"/>
    <property type="molecule type" value="Genomic_DNA"/>
</dbReference>
<dbReference type="InterPro" id="IPR051464">
    <property type="entry name" value="Peptidase_M42_aminopept"/>
</dbReference>
<accession>A0AAQ2ZEU7</accession>
<dbReference type="SUPFAM" id="SSF101821">
    <property type="entry name" value="Aminopeptidase/glucanase lid domain"/>
    <property type="match status" value="1"/>
</dbReference>
<evidence type="ECO:0000256" key="3">
    <source>
        <dbReference type="ARBA" id="ARBA00022670"/>
    </source>
</evidence>
<evidence type="ECO:0000256" key="8">
    <source>
        <dbReference type="PIRSR" id="PIRSR001123-2"/>
    </source>
</evidence>
<feature type="binding site" evidence="8">
    <location>
        <position position="183"/>
    </location>
    <ligand>
        <name>Zn(2+)</name>
        <dbReference type="ChEBI" id="CHEBI:29105"/>
        <label>2</label>
    </ligand>
</feature>
<dbReference type="PANTHER" id="PTHR32481:SF0">
    <property type="entry name" value="AMINOPEPTIDASE YPDE-RELATED"/>
    <property type="match status" value="1"/>
</dbReference>
<dbReference type="InterPro" id="IPR008007">
    <property type="entry name" value="Peptidase_M42"/>
</dbReference>
<evidence type="ECO:0000256" key="1">
    <source>
        <dbReference type="ARBA" id="ARBA00006272"/>
    </source>
</evidence>
<feature type="binding site" evidence="8">
    <location>
        <position position="67"/>
    </location>
    <ligand>
        <name>Zn(2+)</name>
        <dbReference type="ChEBI" id="CHEBI:29105"/>
        <label>1</label>
    </ligand>
</feature>
<feature type="active site" description="Proton acceptor" evidence="7">
    <location>
        <position position="215"/>
    </location>
</feature>
<feature type="binding site" evidence="8">
    <location>
        <position position="324"/>
    </location>
    <ligand>
        <name>Zn(2+)</name>
        <dbReference type="ChEBI" id="CHEBI:29105"/>
        <label>2</label>
    </ligand>
</feature>
<evidence type="ECO:0000256" key="4">
    <source>
        <dbReference type="ARBA" id="ARBA00022723"/>
    </source>
</evidence>
<comment type="cofactor">
    <cofactor evidence="8">
        <name>a divalent metal cation</name>
        <dbReference type="ChEBI" id="CHEBI:60240"/>
    </cofactor>
    <text evidence="8">Binds 2 divalent metal cations per subunit.</text>
</comment>
<dbReference type="RefSeq" id="WP_186414054.1">
    <property type="nucleotide sequence ID" value="NZ_LR031358.1"/>
</dbReference>
<evidence type="ECO:0000256" key="2">
    <source>
        <dbReference type="ARBA" id="ARBA00022438"/>
    </source>
</evidence>
<dbReference type="Proteomes" id="UP000294726">
    <property type="component" value="Chromosome"/>
</dbReference>
<evidence type="ECO:0000256" key="5">
    <source>
        <dbReference type="ARBA" id="ARBA00022801"/>
    </source>
</evidence>
<keyword evidence="2" id="KW-0031">Aminopeptidase</keyword>
<dbReference type="GO" id="GO:0006508">
    <property type="term" value="P:proteolysis"/>
    <property type="evidence" value="ECO:0007669"/>
    <property type="project" value="UniProtKB-KW"/>
</dbReference>
<keyword evidence="3" id="KW-0645">Protease</keyword>
<gene>
    <name evidence="9" type="ORF">OENI_1516</name>
</gene>
<name>A0AAQ2ZEU7_OENOE</name>
<keyword evidence="4 8" id="KW-0479">Metal-binding</keyword>
<dbReference type="GO" id="GO:0046872">
    <property type="term" value="F:metal ion binding"/>
    <property type="evidence" value="ECO:0007669"/>
    <property type="project" value="UniProtKB-UniRule"/>
</dbReference>
<evidence type="ECO:0000256" key="6">
    <source>
        <dbReference type="PIRNR" id="PIRNR001123"/>
    </source>
</evidence>